<protein>
    <recommendedName>
        <fullName evidence="3">RocC</fullName>
    </recommendedName>
</protein>
<dbReference type="KEGG" id="surl:BI350_13395"/>
<proteinExistence type="predicted"/>
<name>A0A1D8JI91_9BACL</name>
<dbReference type="AlphaFoldDB" id="A0A1D8JI91"/>
<evidence type="ECO:0000313" key="1">
    <source>
        <dbReference type="EMBL" id="AOV08429.1"/>
    </source>
</evidence>
<sequence>MRNIKTRLLFLFLILILSAFFFLPMTEALLFSDTRSNKFFYVTINERKAFEIRYVHSIHLTDVIESYEITPEQKIRLLSMSYQNLSIGLPGEAAEGETLELKDGVYTLTYNDRVIDSFRLHIGRVDADLALRYDHNELDLKRYLEKGKTYEFKVQKLTYYQLMKGENLNG</sequence>
<dbReference type="Pfam" id="PF08905">
    <property type="entry name" value="DUF1850"/>
    <property type="match status" value="1"/>
</dbReference>
<dbReference type="RefSeq" id="WP_075528592.1">
    <property type="nucleotide sequence ID" value="NZ_CP017560.1"/>
</dbReference>
<accession>A0A1D8JI91</accession>
<dbReference type="Proteomes" id="UP000185746">
    <property type="component" value="Chromosome"/>
</dbReference>
<evidence type="ECO:0008006" key="3">
    <source>
        <dbReference type="Google" id="ProtNLM"/>
    </source>
</evidence>
<dbReference type="InterPro" id="IPR015001">
    <property type="entry name" value="DUF1850"/>
</dbReference>
<evidence type="ECO:0000313" key="2">
    <source>
        <dbReference type="Proteomes" id="UP000185746"/>
    </source>
</evidence>
<reference evidence="1 2" key="1">
    <citation type="submission" date="2016-09" db="EMBL/GenBank/DDBJ databases">
        <title>Complete genome sequence of the Lysinibacillus sphaericus LMG 22257, a specie of Bacillus with ureolytic activity that can effectively biodeposit calcium carbonate.</title>
        <authorList>
            <person name="Yan W."/>
        </authorList>
    </citation>
    <scope>NUCLEOTIDE SEQUENCE [LARGE SCALE GENOMIC DNA]</scope>
    <source>
        <strain evidence="1 2">LMG 22257</strain>
    </source>
</reference>
<gene>
    <name evidence="1" type="ORF">BI350_13395</name>
</gene>
<organism evidence="1 2">
    <name type="scientific">Sporosarcina ureilytica</name>
    <dbReference type="NCBI Taxonomy" id="298596"/>
    <lineage>
        <taxon>Bacteria</taxon>
        <taxon>Bacillati</taxon>
        <taxon>Bacillota</taxon>
        <taxon>Bacilli</taxon>
        <taxon>Bacillales</taxon>
        <taxon>Caryophanaceae</taxon>
        <taxon>Sporosarcina</taxon>
    </lineage>
</organism>
<keyword evidence="2" id="KW-1185">Reference proteome</keyword>
<dbReference type="EMBL" id="CP017560">
    <property type="protein sequence ID" value="AOV08429.1"/>
    <property type="molecule type" value="Genomic_DNA"/>
</dbReference>